<evidence type="ECO:0000256" key="1">
    <source>
        <dbReference type="SAM" id="MobiDB-lite"/>
    </source>
</evidence>
<evidence type="ECO:0000313" key="4">
    <source>
        <dbReference type="Proteomes" id="UP000483293"/>
    </source>
</evidence>
<proteinExistence type="predicted"/>
<comment type="caution">
    <text evidence="3">The sequence shown here is derived from an EMBL/GenBank/DDBJ whole genome shotgun (WGS) entry which is preliminary data.</text>
</comment>
<dbReference type="AlphaFoldDB" id="A0A6L9SSQ2"/>
<dbReference type="RefSeq" id="WP_163196812.1">
    <property type="nucleotide sequence ID" value="NZ_WHZV01000003.1"/>
</dbReference>
<keyword evidence="2" id="KW-1133">Transmembrane helix</keyword>
<dbReference type="SUPFAM" id="SSF103473">
    <property type="entry name" value="MFS general substrate transporter"/>
    <property type="match status" value="1"/>
</dbReference>
<feature type="transmembrane region" description="Helical" evidence="2">
    <location>
        <begin position="148"/>
        <end position="167"/>
    </location>
</feature>
<feature type="compositionally biased region" description="Basic and acidic residues" evidence="1">
    <location>
        <begin position="15"/>
        <end position="38"/>
    </location>
</feature>
<evidence type="ECO:0000313" key="3">
    <source>
        <dbReference type="EMBL" id="NEG55099.1"/>
    </source>
</evidence>
<accession>A0A6L9SSQ2</accession>
<organism evidence="3 4">
    <name type="scientific">Bifidobacterium platyrrhinorum</name>
    <dbReference type="NCBI Taxonomy" id="2661628"/>
    <lineage>
        <taxon>Bacteria</taxon>
        <taxon>Bacillati</taxon>
        <taxon>Actinomycetota</taxon>
        <taxon>Actinomycetes</taxon>
        <taxon>Bifidobacteriales</taxon>
        <taxon>Bifidobacteriaceae</taxon>
        <taxon>Bifidobacterium</taxon>
    </lineage>
</organism>
<dbReference type="InterPro" id="IPR036259">
    <property type="entry name" value="MFS_trans_sf"/>
</dbReference>
<keyword evidence="2" id="KW-0812">Transmembrane</keyword>
<feature type="transmembrane region" description="Helical" evidence="2">
    <location>
        <begin position="179"/>
        <end position="199"/>
    </location>
</feature>
<dbReference type="Proteomes" id="UP000483293">
    <property type="component" value="Unassembled WGS sequence"/>
</dbReference>
<name>A0A6L9SSQ2_9BIFI</name>
<dbReference type="EMBL" id="WHZV01000003">
    <property type="protein sequence ID" value="NEG55099.1"/>
    <property type="molecule type" value="Genomic_DNA"/>
</dbReference>
<gene>
    <name evidence="3" type="ORF">GFD21_04800</name>
</gene>
<sequence>MATRSPQKQRKLERRKAEREQAAEARTHTVRVRDDRASRGQAKGRAATGPVRPGMTRHGEFTVVITQMISYALLFGIVYTLGVRTPGGIIGSGMLAASATMMMIFGWPFGGSDAQSLYGRMVAAVTFVVAGLFVIPSEFYVDSTYLRWAAFLVIAALLIAAVSFLWTGRAHAKGDEDDYVRIGLESGCTSLAGACWIFLPALFSDMMTPEAASATGWAVFAVLVVAAVVLLRLSTKRWNALEHPGPYSWMGTGMVPVMRLGLLVFLAACATHWLM</sequence>
<feature type="transmembrane region" description="Helical" evidence="2">
    <location>
        <begin position="88"/>
        <end position="110"/>
    </location>
</feature>
<keyword evidence="2" id="KW-0472">Membrane</keyword>
<feature type="transmembrane region" description="Helical" evidence="2">
    <location>
        <begin position="117"/>
        <end position="136"/>
    </location>
</feature>
<protein>
    <submittedName>
        <fullName evidence="3">Uncharacterized protein</fullName>
    </submittedName>
</protein>
<evidence type="ECO:0000256" key="2">
    <source>
        <dbReference type="SAM" id="Phobius"/>
    </source>
</evidence>
<keyword evidence="4" id="KW-1185">Reference proteome</keyword>
<feature type="transmembrane region" description="Helical" evidence="2">
    <location>
        <begin position="254"/>
        <end position="274"/>
    </location>
</feature>
<feature type="region of interest" description="Disordered" evidence="1">
    <location>
        <begin position="1"/>
        <end position="51"/>
    </location>
</feature>
<feature type="transmembrane region" description="Helical" evidence="2">
    <location>
        <begin position="61"/>
        <end position="82"/>
    </location>
</feature>
<feature type="transmembrane region" description="Helical" evidence="2">
    <location>
        <begin position="211"/>
        <end position="233"/>
    </location>
</feature>
<reference evidence="3 4" key="1">
    <citation type="submission" date="2019-10" db="EMBL/GenBank/DDBJ databases">
        <title>Bifidobacterium from non-human primates.</title>
        <authorList>
            <person name="Modesto M."/>
        </authorList>
    </citation>
    <scope>NUCLEOTIDE SEQUENCE [LARGE SCALE GENOMIC DNA]</scope>
    <source>
        <strain evidence="3 4">SMA15</strain>
    </source>
</reference>